<comment type="caution">
    <text evidence="6">The sequence shown here is derived from an EMBL/GenBank/DDBJ whole genome shotgun (WGS) entry which is preliminary data.</text>
</comment>
<comment type="cofactor">
    <cofactor evidence="1">
        <name>FAD</name>
        <dbReference type="ChEBI" id="CHEBI:57692"/>
    </cofactor>
</comment>
<dbReference type="InterPro" id="IPR027477">
    <property type="entry name" value="Succ_DH/fumarate_Rdtase_cat_sf"/>
</dbReference>
<dbReference type="Pfam" id="PF00890">
    <property type="entry name" value="FAD_binding_2"/>
    <property type="match status" value="1"/>
</dbReference>
<accession>A0A7V8NP75</accession>
<gene>
    <name evidence="6" type="ORF">HRJ53_07615</name>
</gene>
<organism evidence="6 7">
    <name type="scientific">Candidatus Acidiferrum panamense</name>
    <dbReference type="NCBI Taxonomy" id="2741543"/>
    <lineage>
        <taxon>Bacteria</taxon>
        <taxon>Pseudomonadati</taxon>
        <taxon>Acidobacteriota</taxon>
        <taxon>Terriglobia</taxon>
        <taxon>Candidatus Acidiferrales</taxon>
        <taxon>Candidatus Acidiferrum</taxon>
    </lineage>
</organism>
<dbReference type="InterPro" id="IPR050315">
    <property type="entry name" value="FAD-oxidoreductase_2"/>
</dbReference>
<keyword evidence="7" id="KW-1185">Reference proteome</keyword>
<protein>
    <submittedName>
        <fullName evidence="6">FAD-binding protein</fullName>
    </submittedName>
</protein>
<dbReference type="InterPro" id="IPR003953">
    <property type="entry name" value="FAD-dep_OxRdtase_2_FAD-bd"/>
</dbReference>
<sequence>MAIGAALWATSNQSNEGGRAVTKTLHIGCRYGYQNLKWEPQSPLFKLAGASGLTVSSFEDLILVNQIGQRFWNELDDSYKFLSACLGTNGNLGRGSRANGGGPIWAIFDADAVRRERWDPKPPNVDPNGWFFSAQTIRELAAKIVNPYQSQPIAPRVLEETVTRYNSHVELGKDLDFSRPSPQFKIETPPFYAAWSTPILHDTLTGLRINTKCQVMDVRGRVISGLYCAGETAGGFGLHGLPRATVFGRIAGREAARA</sequence>
<evidence type="ECO:0000256" key="4">
    <source>
        <dbReference type="ARBA" id="ARBA00023002"/>
    </source>
</evidence>
<evidence type="ECO:0000313" key="6">
    <source>
        <dbReference type="EMBL" id="MBA0084846.1"/>
    </source>
</evidence>
<keyword evidence="4" id="KW-0560">Oxidoreductase</keyword>
<dbReference type="Proteomes" id="UP000567293">
    <property type="component" value="Unassembled WGS sequence"/>
</dbReference>
<evidence type="ECO:0000256" key="2">
    <source>
        <dbReference type="ARBA" id="ARBA00022630"/>
    </source>
</evidence>
<name>A0A7V8NP75_9BACT</name>
<feature type="domain" description="FAD-dependent oxidoreductase 2 FAD-binding" evidence="5">
    <location>
        <begin position="61"/>
        <end position="237"/>
    </location>
</feature>
<dbReference type="Gene3D" id="3.50.50.60">
    <property type="entry name" value="FAD/NAD(P)-binding domain"/>
    <property type="match status" value="1"/>
</dbReference>
<reference evidence="6" key="1">
    <citation type="submission" date="2020-06" db="EMBL/GenBank/DDBJ databases">
        <title>Legume-microbial interactions unlock mineral nutrients during tropical forest succession.</title>
        <authorList>
            <person name="Epihov D.Z."/>
        </authorList>
    </citation>
    <scope>NUCLEOTIDE SEQUENCE [LARGE SCALE GENOMIC DNA]</scope>
    <source>
        <strain evidence="6">Pan2503</strain>
    </source>
</reference>
<dbReference type="PANTHER" id="PTHR43400">
    <property type="entry name" value="FUMARATE REDUCTASE"/>
    <property type="match status" value="1"/>
</dbReference>
<dbReference type="GO" id="GO:0016491">
    <property type="term" value="F:oxidoreductase activity"/>
    <property type="evidence" value="ECO:0007669"/>
    <property type="project" value="UniProtKB-KW"/>
</dbReference>
<proteinExistence type="predicted"/>
<keyword evidence="2" id="KW-0285">Flavoprotein</keyword>
<evidence type="ECO:0000256" key="1">
    <source>
        <dbReference type="ARBA" id="ARBA00001974"/>
    </source>
</evidence>
<dbReference type="SUPFAM" id="SSF56425">
    <property type="entry name" value="Succinate dehydrogenase/fumarate reductase flavoprotein, catalytic domain"/>
    <property type="match status" value="1"/>
</dbReference>
<dbReference type="InterPro" id="IPR036188">
    <property type="entry name" value="FAD/NAD-bd_sf"/>
</dbReference>
<keyword evidence="3" id="KW-0274">FAD</keyword>
<evidence type="ECO:0000259" key="5">
    <source>
        <dbReference type="Pfam" id="PF00890"/>
    </source>
</evidence>
<dbReference type="PANTHER" id="PTHR43400:SF7">
    <property type="entry name" value="FAD-DEPENDENT OXIDOREDUCTASE 2 FAD BINDING DOMAIN-CONTAINING PROTEIN"/>
    <property type="match status" value="1"/>
</dbReference>
<dbReference type="EMBL" id="JACDQQ010000736">
    <property type="protein sequence ID" value="MBA0084846.1"/>
    <property type="molecule type" value="Genomic_DNA"/>
</dbReference>
<evidence type="ECO:0000313" key="7">
    <source>
        <dbReference type="Proteomes" id="UP000567293"/>
    </source>
</evidence>
<dbReference type="AlphaFoldDB" id="A0A7V8NP75"/>
<evidence type="ECO:0000256" key="3">
    <source>
        <dbReference type="ARBA" id="ARBA00022827"/>
    </source>
</evidence>
<dbReference type="Gene3D" id="3.90.700.10">
    <property type="entry name" value="Succinate dehydrogenase/fumarate reductase flavoprotein, catalytic domain"/>
    <property type="match status" value="1"/>
</dbReference>
<dbReference type="SUPFAM" id="SSF51905">
    <property type="entry name" value="FAD/NAD(P)-binding domain"/>
    <property type="match status" value="1"/>
</dbReference>